<keyword evidence="1 2" id="KW-0732">Signal</keyword>
<keyword evidence="5" id="KW-1185">Reference proteome</keyword>
<protein>
    <submittedName>
        <fullName evidence="4">Putative secreted protein (Por secretion system target)</fullName>
    </submittedName>
</protein>
<gene>
    <name evidence="4" type="ORF">C8N46_11434</name>
</gene>
<dbReference type="Gene3D" id="2.60.120.380">
    <property type="match status" value="1"/>
</dbReference>
<reference evidence="4 5" key="1">
    <citation type="submission" date="2018-04" db="EMBL/GenBank/DDBJ databases">
        <title>Genomic Encyclopedia of Archaeal and Bacterial Type Strains, Phase II (KMG-II): from individual species to whole genera.</title>
        <authorList>
            <person name="Goeker M."/>
        </authorList>
    </citation>
    <scope>NUCLEOTIDE SEQUENCE [LARGE SCALE GENOMIC DNA]</scope>
    <source>
        <strain evidence="4 5">DSM 25731</strain>
    </source>
</reference>
<feature type="signal peptide" evidence="2">
    <location>
        <begin position="1"/>
        <end position="20"/>
    </location>
</feature>
<dbReference type="Proteomes" id="UP000244090">
    <property type="component" value="Unassembled WGS sequence"/>
</dbReference>
<feature type="domain" description="Secretion system C-terminal sorting" evidence="3">
    <location>
        <begin position="153"/>
        <end position="223"/>
    </location>
</feature>
<evidence type="ECO:0000313" key="5">
    <source>
        <dbReference type="Proteomes" id="UP000244090"/>
    </source>
</evidence>
<evidence type="ECO:0000313" key="4">
    <source>
        <dbReference type="EMBL" id="PTX58389.1"/>
    </source>
</evidence>
<organism evidence="4 5">
    <name type="scientific">Kordia periserrulae</name>
    <dbReference type="NCBI Taxonomy" id="701523"/>
    <lineage>
        <taxon>Bacteria</taxon>
        <taxon>Pseudomonadati</taxon>
        <taxon>Bacteroidota</taxon>
        <taxon>Flavobacteriia</taxon>
        <taxon>Flavobacteriales</taxon>
        <taxon>Flavobacteriaceae</taxon>
        <taxon>Kordia</taxon>
    </lineage>
</organism>
<dbReference type="NCBIfam" id="TIGR04183">
    <property type="entry name" value="Por_Secre_tail"/>
    <property type="match status" value="1"/>
</dbReference>
<evidence type="ECO:0000259" key="3">
    <source>
        <dbReference type="Pfam" id="PF18962"/>
    </source>
</evidence>
<dbReference type="Pfam" id="PF18962">
    <property type="entry name" value="Por_Secre_tail"/>
    <property type="match status" value="1"/>
</dbReference>
<proteinExistence type="predicted"/>
<sequence>MEKCFFSTIAIILFSLNVNAQNCPFDNTFYRDLTPPSSGATVSDPCVFGGDLITVNVTLGETYDFSTCSTNTLDLTMTLYNTAGTDILATDDDGCGPFAGPATISWTATYTGTVNLLVDEFPCNSGTNCITLDVTWQETLGTSDDFVFDQVSIYPNPTSEVVYINLRDLKDAVTLQIFDINGRVLHTKRILQSKVVQFKLNAPTGLYFIELRSEDRKSIYKLIKN</sequence>
<dbReference type="AlphaFoldDB" id="A0A2T6BQS0"/>
<dbReference type="RefSeq" id="WP_108116824.1">
    <property type="nucleotide sequence ID" value="NZ_QBKT01000014.1"/>
</dbReference>
<dbReference type="OrthoDB" id="3179827at2"/>
<accession>A0A2T6BQS0</accession>
<comment type="caution">
    <text evidence="4">The sequence shown here is derived from an EMBL/GenBank/DDBJ whole genome shotgun (WGS) entry which is preliminary data.</text>
</comment>
<dbReference type="EMBL" id="QBKT01000014">
    <property type="protein sequence ID" value="PTX58389.1"/>
    <property type="molecule type" value="Genomic_DNA"/>
</dbReference>
<evidence type="ECO:0000256" key="2">
    <source>
        <dbReference type="SAM" id="SignalP"/>
    </source>
</evidence>
<name>A0A2T6BQS0_9FLAO</name>
<dbReference type="InterPro" id="IPR026444">
    <property type="entry name" value="Secre_tail"/>
</dbReference>
<evidence type="ECO:0000256" key="1">
    <source>
        <dbReference type="ARBA" id="ARBA00022729"/>
    </source>
</evidence>
<feature type="chain" id="PRO_5015673125" evidence="2">
    <location>
        <begin position="21"/>
        <end position="225"/>
    </location>
</feature>